<dbReference type="GO" id="GO:0006310">
    <property type="term" value="P:DNA recombination"/>
    <property type="evidence" value="ECO:0007669"/>
    <property type="project" value="TreeGrafter"/>
</dbReference>
<comment type="similarity">
    <text evidence="1">Belongs to the Rpn/YhgA-like nuclease family.</text>
</comment>
<dbReference type="NCBIfam" id="TIGR01784">
    <property type="entry name" value="T_den_put_tspse"/>
    <property type="match status" value="1"/>
</dbReference>
<evidence type="ECO:0000256" key="1">
    <source>
        <dbReference type="ARBA" id="ARBA00009787"/>
    </source>
</evidence>
<dbReference type="RefSeq" id="WP_048242223.1">
    <property type="nucleotide sequence ID" value="NZ_WHIY01000028.1"/>
</dbReference>
<dbReference type="PANTHER" id="PTHR34611:SF4">
    <property type="entry name" value="RECOMBINATION-PROMOTING NUCLEASE PSLT051"/>
    <property type="match status" value="1"/>
</dbReference>
<evidence type="ECO:0000313" key="3">
    <source>
        <dbReference type="EMBL" id="MPQ54355.1"/>
    </source>
</evidence>
<evidence type="ECO:0000259" key="2">
    <source>
        <dbReference type="Pfam" id="PF04754"/>
    </source>
</evidence>
<dbReference type="Pfam" id="PF04754">
    <property type="entry name" value="Transposase_31"/>
    <property type="match status" value="1"/>
</dbReference>
<dbReference type="Proteomes" id="UP000475079">
    <property type="component" value="Unassembled WGS sequence"/>
</dbReference>
<dbReference type="InterPro" id="IPR006842">
    <property type="entry name" value="Transposase_31"/>
</dbReference>
<dbReference type="EMBL" id="WHIY01000028">
    <property type="protein sequence ID" value="MPQ54355.1"/>
    <property type="molecule type" value="Genomic_DNA"/>
</dbReference>
<name>A0A6L5EI97_9ENTR</name>
<gene>
    <name evidence="3" type="ORF">GBB84_26100</name>
</gene>
<accession>A0A6L5EI97</accession>
<feature type="domain" description="Transposase (putative) YhgA-like" evidence="2">
    <location>
        <begin position="8"/>
        <end position="206"/>
    </location>
</feature>
<dbReference type="InterPro" id="IPR051699">
    <property type="entry name" value="Rpn/YhgA-like_nuclease"/>
</dbReference>
<keyword evidence="4" id="KW-1185">Reference proteome</keyword>
<dbReference type="AlphaFoldDB" id="A0A6L5EI97"/>
<dbReference type="InterPro" id="IPR010106">
    <property type="entry name" value="RpnA"/>
</dbReference>
<dbReference type="GO" id="GO:1990238">
    <property type="term" value="F:double-stranded DNA endonuclease activity"/>
    <property type="evidence" value="ECO:0007669"/>
    <property type="project" value="TreeGrafter"/>
</dbReference>
<comment type="caution">
    <text evidence="3">The sequence shown here is derived from an EMBL/GenBank/DDBJ whole genome shotgun (WGS) entry which is preliminary data.</text>
</comment>
<organism evidence="3 4">
    <name type="scientific">Citrobacter telavivensis</name>
    <dbReference type="NCBI Taxonomy" id="2653932"/>
    <lineage>
        <taxon>Bacteria</taxon>
        <taxon>Pseudomonadati</taxon>
        <taxon>Pseudomonadota</taxon>
        <taxon>Gammaproteobacteria</taxon>
        <taxon>Enterobacterales</taxon>
        <taxon>Enterobacteriaceae</taxon>
        <taxon>Citrobacter</taxon>
    </lineage>
</organism>
<sequence length="296" mass="34431">MKDNTTPTPHDAAFKAIMSRPEAVRDFMDIHLPAELRALCDFSTLKLENTSFVEDELRGYYSDLIWSLRTTKGGDGYIHLLVEHQSSPDRHMGFRLMRYAVAAMQKHLEAGHKKLPLVIPMLYYAGKRSPYPYPVNWLKEFDDPELAAQLYSNDFPLVDVTVIPDEEIMKHRHIAALTWLQKHVRARDKPDDVERLAILFQSEYTDGQTLTILVNYLIQAIDKPEPEKFLQALAQRLPRYEEDLMTIAERLEQKGRQNEAEKIARMMLKDGYDESVIKKFTGFTVKELKETKEHKH</sequence>
<reference evidence="3 4" key="1">
    <citation type="submission" date="2019-10" db="EMBL/GenBank/DDBJ databases">
        <title>Characterization of a new Citrobacter species.</title>
        <authorList>
            <person name="Goncalves Ribeiro T."/>
            <person name="Izdebski R."/>
            <person name="Urbanowicz P."/>
            <person name="Carmeli Y."/>
            <person name="Gniadkowski M."/>
            <person name="Peixe L."/>
        </authorList>
    </citation>
    <scope>NUCLEOTIDE SEQUENCE [LARGE SCALE GENOMIC DNA]</scope>
    <source>
        <strain evidence="3 4">NMI7905_11</strain>
    </source>
</reference>
<dbReference type="PANTHER" id="PTHR34611">
    <property type="match status" value="1"/>
</dbReference>
<protein>
    <submittedName>
        <fullName evidence="3">Rpn family recombination-promoting nuclease/putative transposase</fullName>
    </submittedName>
</protein>
<proteinExistence type="inferred from homology"/>
<evidence type="ECO:0000313" key="4">
    <source>
        <dbReference type="Proteomes" id="UP000475079"/>
    </source>
</evidence>